<keyword evidence="2" id="KW-1185">Reference proteome</keyword>
<reference evidence="1 2" key="1">
    <citation type="submission" date="2021-06" db="EMBL/GenBank/DDBJ databases">
        <title>Caerostris darwini draft genome.</title>
        <authorList>
            <person name="Kono N."/>
            <person name="Arakawa K."/>
        </authorList>
    </citation>
    <scope>NUCLEOTIDE SEQUENCE [LARGE SCALE GENOMIC DNA]</scope>
</reference>
<dbReference type="Proteomes" id="UP001054837">
    <property type="component" value="Unassembled WGS sequence"/>
</dbReference>
<protein>
    <submittedName>
        <fullName evidence="1">Uncharacterized protein</fullName>
    </submittedName>
</protein>
<feature type="non-terminal residue" evidence="1">
    <location>
        <position position="1"/>
    </location>
</feature>
<organism evidence="1 2">
    <name type="scientific">Caerostris darwini</name>
    <dbReference type="NCBI Taxonomy" id="1538125"/>
    <lineage>
        <taxon>Eukaryota</taxon>
        <taxon>Metazoa</taxon>
        <taxon>Ecdysozoa</taxon>
        <taxon>Arthropoda</taxon>
        <taxon>Chelicerata</taxon>
        <taxon>Arachnida</taxon>
        <taxon>Araneae</taxon>
        <taxon>Araneomorphae</taxon>
        <taxon>Entelegynae</taxon>
        <taxon>Araneoidea</taxon>
        <taxon>Araneidae</taxon>
        <taxon>Caerostris</taxon>
    </lineage>
</organism>
<gene>
    <name evidence="1" type="ORF">CDAR_475441</name>
</gene>
<name>A0AAV4P818_9ARAC</name>
<evidence type="ECO:0000313" key="1">
    <source>
        <dbReference type="EMBL" id="GIX93340.1"/>
    </source>
</evidence>
<accession>A0AAV4P818</accession>
<comment type="caution">
    <text evidence="1">The sequence shown here is derived from an EMBL/GenBank/DDBJ whole genome shotgun (WGS) entry which is preliminary data.</text>
</comment>
<sequence length="71" mass="8293">GGTAHMKTWNAYKENDSSPLSKSFWINLSFRARMDGWISVVASFFGCLFQKRWDPDFAKRHEVHRIIVCTL</sequence>
<dbReference type="EMBL" id="BPLQ01002493">
    <property type="protein sequence ID" value="GIX93340.1"/>
    <property type="molecule type" value="Genomic_DNA"/>
</dbReference>
<proteinExistence type="predicted"/>
<evidence type="ECO:0000313" key="2">
    <source>
        <dbReference type="Proteomes" id="UP001054837"/>
    </source>
</evidence>
<dbReference type="AlphaFoldDB" id="A0AAV4P818"/>